<reference evidence="2 3" key="1">
    <citation type="journal article" date="2015" name="Stand. Genomic Sci.">
        <title>Genomic Encyclopedia of Bacterial and Archaeal Type Strains, Phase III: the genomes of soil and plant-associated and newly described type strains.</title>
        <authorList>
            <person name="Whitman W.B."/>
            <person name="Woyke T."/>
            <person name="Klenk H.P."/>
            <person name="Zhou Y."/>
            <person name="Lilburn T.G."/>
            <person name="Beck B.J."/>
            <person name="De Vos P."/>
            <person name="Vandamme P."/>
            <person name="Eisen J.A."/>
            <person name="Garrity G."/>
            <person name="Hugenholtz P."/>
            <person name="Kyrpides N.C."/>
        </authorList>
    </citation>
    <scope>NUCLEOTIDE SEQUENCE [LARGE SCALE GENOMIC DNA]</scope>
    <source>
        <strain evidence="2 3">P5626</strain>
    </source>
</reference>
<protein>
    <submittedName>
        <fullName evidence="2">NAD(P)-dependent dehydrogenase (Short-subunit alcohol dehydrogenase family)</fullName>
    </submittedName>
</protein>
<proteinExistence type="predicted"/>
<evidence type="ECO:0000313" key="3">
    <source>
        <dbReference type="Proteomes" id="UP000295270"/>
    </source>
</evidence>
<dbReference type="Pfam" id="PF00106">
    <property type="entry name" value="adh_short"/>
    <property type="match status" value="1"/>
</dbReference>
<organism evidence="2 3">
    <name type="scientific">Flavobacterium circumlabens</name>
    <dbReference type="NCBI Taxonomy" id="2133765"/>
    <lineage>
        <taxon>Bacteria</taxon>
        <taxon>Pseudomonadati</taxon>
        <taxon>Bacteroidota</taxon>
        <taxon>Flavobacteriia</taxon>
        <taxon>Flavobacteriales</taxon>
        <taxon>Flavobacteriaceae</taxon>
        <taxon>Flavobacterium</taxon>
    </lineage>
</organism>
<evidence type="ECO:0000313" key="2">
    <source>
        <dbReference type="EMBL" id="TCN59474.1"/>
    </source>
</evidence>
<gene>
    <name evidence="2" type="ORF">EV142_10292</name>
</gene>
<dbReference type="Gene3D" id="3.40.50.720">
    <property type="entry name" value="NAD(P)-binding Rossmann-like Domain"/>
    <property type="match status" value="1"/>
</dbReference>
<name>A0ABY2B113_9FLAO</name>
<dbReference type="PRINTS" id="PR00081">
    <property type="entry name" value="GDHRDH"/>
</dbReference>
<dbReference type="SUPFAM" id="SSF51735">
    <property type="entry name" value="NAD(P)-binding Rossmann-fold domains"/>
    <property type="match status" value="1"/>
</dbReference>
<accession>A0ABY2B113</accession>
<dbReference type="EMBL" id="SLWA01000002">
    <property type="protein sequence ID" value="TCN59474.1"/>
    <property type="molecule type" value="Genomic_DNA"/>
</dbReference>
<keyword evidence="1" id="KW-0560">Oxidoreductase</keyword>
<dbReference type="PANTHER" id="PTHR43157">
    <property type="entry name" value="PHOSPHATIDYLINOSITOL-GLYCAN BIOSYNTHESIS CLASS F PROTEIN-RELATED"/>
    <property type="match status" value="1"/>
</dbReference>
<keyword evidence="3" id="KW-1185">Reference proteome</keyword>
<dbReference type="RefSeq" id="WP_202866508.1">
    <property type="nucleotide sequence ID" value="NZ_QWDN01000002.1"/>
</dbReference>
<dbReference type="InterPro" id="IPR036291">
    <property type="entry name" value="NAD(P)-bd_dom_sf"/>
</dbReference>
<sequence>MKSIIITGANSGIGFKCALQMAKIATNEQIILACRNVQAGNEAIQIIKNKTGHQNLKCLQLDLASLKSIRQFASTFSKEKEPVISALVNNAGIQNIGETEYTADGFEITFGTNHLGPFALTQLLLPFMDNNASITFTASDTHDPLQKTGIEPPVYKSANELAYPKETNEKKTTTGQRRYSTSKLSNVLTVYSLQQKLANTKIRVNAFDPGLTPGTGLAKNYPAILRFVWKNIMPSMTLFKRNTNTPSKSGTRLANLAFSKEFSNLKGIYFSDGKVVKSSVDS</sequence>
<evidence type="ECO:0000256" key="1">
    <source>
        <dbReference type="ARBA" id="ARBA00023002"/>
    </source>
</evidence>
<comment type="caution">
    <text evidence="2">The sequence shown here is derived from an EMBL/GenBank/DDBJ whole genome shotgun (WGS) entry which is preliminary data.</text>
</comment>
<dbReference type="InterPro" id="IPR002347">
    <property type="entry name" value="SDR_fam"/>
</dbReference>
<dbReference type="PANTHER" id="PTHR43157:SF31">
    <property type="entry name" value="PHOSPHATIDYLINOSITOL-GLYCAN BIOSYNTHESIS CLASS F PROTEIN"/>
    <property type="match status" value="1"/>
</dbReference>
<dbReference type="Proteomes" id="UP000295270">
    <property type="component" value="Unassembled WGS sequence"/>
</dbReference>